<dbReference type="InterPro" id="IPR015422">
    <property type="entry name" value="PyrdxlP-dep_Trfase_small"/>
</dbReference>
<keyword evidence="6" id="KW-0032">Aminotransferase</keyword>
<comment type="caution">
    <text evidence="6">The sequence shown here is derived from an EMBL/GenBank/DDBJ whole genome shotgun (WGS) entry which is preliminary data.</text>
</comment>
<evidence type="ECO:0000313" key="6">
    <source>
        <dbReference type="EMBL" id="TXL74790.1"/>
    </source>
</evidence>
<evidence type="ECO:0000256" key="4">
    <source>
        <dbReference type="RuleBase" id="RU004504"/>
    </source>
</evidence>
<evidence type="ECO:0000259" key="5">
    <source>
        <dbReference type="Pfam" id="PF00266"/>
    </source>
</evidence>
<dbReference type="InterPro" id="IPR015424">
    <property type="entry name" value="PyrdxlP-dep_Trfase"/>
</dbReference>
<comment type="similarity">
    <text evidence="3">Belongs to the class-V pyridoxal-phosphate-dependent aminotransferase family.</text>
</comment>
<accession>A0A5C8PMD9</accession>
<evidence type="ECO:0000256" key="1">
    <source>
        <dbReference type="ARBA" id="ARBA00001933"/>
    </source>
</evidence>
<name>A0A5C8PMD9_9HYPH</name>
<dbReference type="PANTHER" id="PTHR43586">
    <property type="entry name" value="CYSTEINE DESULFURASE"/>
    <property type="match status" value="1"/>
</dbReference>
<sequence length="393" mass="42894">MDITRLRDETPGCAVVNHLNNAGSSLPTRRTLDATLDHLRLEAEIGGYEAADQAHERIEAFYPSTARLIGARPDEIAFIENATRAWGMAFYSLDFAPGDRILTCRSEYSSNYISYLQVARRTGAEIVPVPDDAQGQIDVQALADRIDKRAKLISISHVPTQGGLVNPAAEVGKVARAAGVPYLLDACQSVGQMPVDVDAIGCDFLSATGRKYLRGPRGTGFLYARRETTAHLEPVFLDNHAARWTGATVYEVRADARRFENWERYYGGILGLAAAVDQATALGLDAIWGRVQALGGALRERLARVPGVVLTDLGAVKCGIVTFALKEGRHEAIRAALRERSINVSISTKFSSRLDMDGRGLEDVIRASVHIYNTEDELDRFVDALQAARRALA</sequence>
<keyword evidence="2" id="KW-0663">Pyridoxal phosphate</keyword>
<dbReference type="InterPro" id="IPR020578">
    <property type="entry name" value="Aminotrans_V_PyrdxlP_BS"/>
</dbReference>
<dbReference type="Gene3D" id="3.90.1150.10">
    <property type="entry name" value="Aspartate Aminotransferase, domain 1"/>
    <property type="match status" value="1"/>
</dbReference>
<proteinExistence type="inferred from homology"/>
<gene>
    <name evidence="6" type="ORF">FHP25_15355</name>
</gene>
<dbReference type="AlphaFoldDB" id="A0A5C8PMD9"/>
<dbReference type="PROSITE" id="PS00595">
    <property type="entry name" value="AA_TRANSFER_CLASS_5"/>
    <property type="match status" value="1"/>
</dbReference>
<dbReference type="PANTHER" id="PTHR43586:SF24">
    <property type="entry name" value="BLR4730 PROTEIN"/>
    <property type="match status" value="1"/>
</dbReference>
<dbReference type="InterPro" id="IPR015421">
    <property type="entry name" value="PyrdxlP-dep_Trfase_major"/>
</dbReference>
<organism evidence="6 7">
    <name type="scientific">Vineibacter terrae</name>
    <dbReference type="NCBI Taxonomy" id="2586908"/>
    <lineage>
        <taxon>Bacteria</taxon>
        <taxon>Pseudomonadati</taxon>
        <taxon>Pseudomonadota</taxon>
        <taxon>Alphaproteobacteria</taxon>
        <taxon>Hyphomicrobiales</taxon>
        <taxon>Vineibacter</taxon>
    </lineage>
</organism>
<evidence type="ECO:0000256" key="3">
    <source>
        <dbReference type="RuleBase" id="RU004075"/>
    </source>
</evidence>
<keyword evidence="7" id="KW-1185">Reference proteome</keyword>
<protein>
    <submittedName>
        <fullName evidence="6">Aminotransferase class V-fold PLP-dependent enzyme</fullName>
    </submittedName>
</protein>
<dbReference type="EMBL" id="VDUZ01000016">
    <property type="protein sequence ID" value="TXL74790.1"/>
    <property type="molecule type" value="Genomic_DNA"/>
</dbReference>
<feature type="domain" description="Aminotransferase class V" evidence="5">
    <location>
        <begin position="19"/>
        <end position="381"/>
    </location>
</feature>
<dbReference type="InterPro" id="IPR000192">
    <property type="entry name" value="Aminotrans_V_dom"/>
</dbReference>
<dbReference type="SUPFAM" id="SSF53383">
    <property type="entry name" value="PLP-dependent transferases"/>
    <property type="match status" value="1"/>
</dbReference>
<reference evidence="6 7" key="1">
    <citation type="submission" date="2019-06" db="EMBL/GenBank/DDBJ databases">
        <title>New taxonomy in bacterial strain CC-CFT640, isolated from vineyard.</title>
        <authorList>
            <person name="Lin S.-Y."/>
            <person name="Tsai C.-F."/>
            <person name="Young C.-C."/>
        </authorList>
    </citation>
    <scope>NUCLEOTIDE SEQUENCE [LARGE SCALE GENOMIC DNA]</scope>
    <source>
        <strain evidence="6 7">CC-CFT640</strain>
    </source>
</reference>
<dbReference type="RefSeq" id="WP_147847942.1">
    <property type="nucleotide sequence ID" value="NZ_VDUZ01000016.1"/>
</dbReference>
<dbReference type="Gene3D" id="3.40.640.10">
    <property type="entry name" value="Type I PLP-dependent aspartate aminotransferase-like (Major domain)"/>
    <property type="match status" value="1"/>
</dbReference>
<keyword evidence="6" id="KW-0808">Transferase</keyword>
<evidence type="ECO:0000256" key="2">
    <source>
        <dbReference type="ARBA" id="ARBA00022898"/>
    </source>
</evidence>
<dbReference type="OrthoDB" id="9804366at2"/>
<dbReference type="GO" id="GO:0008483">
    <property type="term" value="F:transaminase activity"/>
    <property type="evidence" value="ECO:0007669"/>
    <property type="project" value="UniProtKB-KW"/>
</dbReference>
<dbReference type="Proteomes" id="UP000321638">
    <property type="component" value="Unassembled WGS sequence"/>
</dbReference>
<comment type="cofactor">
    <cofactor evidence="1 4">
        <name>pyridoxal 5'-phosphate</name>
        <dbReference type="ChEBI" id="CHEBI:597326"/>
    </cofactor>
</comment>
<dbReference type="Pfam" id="PF00266">
    <property type="entry name" value="Aminotran_5"/>
    <property type="match status" value="1"/>
</dbReference>
<evidence type="ECO:0000313" key="7">
    <source>
        <dbReference type="Proteomes" id="UP000321638"/>
    </source>
</evidence>